<feature type="domain" description="SGNH hydrolase-type esterase" evidence="2">
    <location>
        <begin position="56"/>
        <end position="211"/>
    </location>
</feature>
<evidence type="ECO:0000313" key="3">
    <source>
        <dbReference type="EMBL" id="QEC58128.1"/>
    </source>
</evidence>
<dbReference type="PANTHER" id="PTHR30383">
    <property type="entry name" value="THIOESTERASE 1/PROTEASE 1/LYSOPHOSPHOLIPASE L1"/>
    <property type="match status" value="1"/>
</dbReference>
<feature type="signal peptide" evidence="1">
    <location>
        <begin position="1"/>
        <end position="22"/>
    </location>
</feature>
<dbReference type="GO" id="GO:0004622">
    <property type="term" value="F:phosphatidylcholine lysophospholipase activity"/>
    <property type="evidence" value="ECO:0007669"/>
    <property type="project" value="TreeGrafter"/>
</dbReference>
<dbReference type="SUPFAM" id="SSF52266">
    <property type="entry name" value="SGNH hydrolase"/>
    <property type="match status" value="1"/>
</dbReference>
<name>A0A5B8UNH0_9BACT</name>
<dbReference type="Proteomes" id="UP000321204">
    <property type="component" value="Chromosome"/>
</dbReference>
<dbReference type="OrthoDB" id="9790057at2"/>
<accession>A0A5B8UNH0</accession>
<reference evidence="3 4" key="1">
    <citation type="journal article" date="2015" name="Int. J. Syst. Evol. Microbiol.">
        <title>Flavisolibacter ginsenosidimutans sp. nov., with ginsenoside-converting activity isolated from soil used for cultivating ginseng.</title>
        <authorList>
            <person name="Zhao Y."/>
            <person name="Liu Q."/>
            <person name="Kang M.S."/>
            <person name="Jin F."/>
            <person name="Yu H."/>
            <person name="Im W.T."/>
        </authorList>
    </citation>
    <scope>NUCLEOTIDE SEQUENCE [LARGE SCALE GENOMIC DNA]</scope>
    <source>
        <strain evidence="3 4">Gsoil 636</strain>
    </source>
</reference>
<dbReference type="InterPro" id="IPR051532">
    <property type="entry name" value="Ester_Hydrolysis_Enzymes"/>
</dbReference>
<evidence type="ECO:0000259" key="2">
    <source>
        <dbReference type="Pfam" id="PF13472"/>
    </source>
</evidence>
<dbReference type="Gene3D" id="3.40.50.1110">
    <property type="entry name" value="SGNH hydrolase"/>
    <property type="match status" value="1"/>
</dbReference>
<dbReference type="InterPro" id="IPR036514">
    <property type="entry name" value="SGNH_hydro_sf"/>
</dbReference>
<dbReference type="EMBL" id="CP042433">
    <property type="protein sequence ID" value="QEC58128.1"/>
    <property type="molecule type" value="Genomic_DNA"/>
</dbReference>
<evidence type="ECO:0000256" key="1">
    <source>
        <dbReference type="SAM" id="SignalP"/>
    </source>
</evidence>
<dbReference type="InterPro" id="IPR013830">
    <property type="entry name" value="SGNH_hydro"/>
</dbReference>
<keyword evidence="1" id="KW-0732">Signal</keyword>
<dbReference type="RefSeq" id="WP_146791164.1">
    <property type="nucleotide sequence ID" value="NZ_BAABIO010000003.1"/>
</dbReference>
<protein>
    <submittedName>
        <fullName evidence="3">G-D-S-L family lipolytic protein</fullName>
    </submittedName>
</protein>
<dbReference type="AlphaFoldDB" id="A0A5B8UNH0"/>
<feature type="chain" id="PRO_5023105068" evidence="1">
    <location>
        <begin position="23"/>
        <end position="221"/>
    </location>
</feature>
<dbReference type="Pfam" id="PF13472">
    <property type="entry name" value="Lipase_GDSL_2"/>
    <property type="match status" value="1"/>
</dbReference>
<dbReference type="PANTHER" id="PTHR30383:SF5">
    <property type="entry name" value="SGNH HYDROLASE-TYPE ESTERASE DOMAIN-CONTAINING PROTEIN"/>
    <property type="match status" value="1"/>
</dbReference>
<proteinExistence type="predicted"/>
<gene>
    <name evidence="3" type="ORF">FSB75_20185</name>
</gene>
<sequence>MKKALTKFFFFVCLLQSIVANAQGGSPYFNEIQSFKKEDSVHVPPQKAILFVGSSTFRLWPDIQSYFPAHTIINRGFGGSTLADVIRYESDVIFPYKPKQIVIYCGDNDLASSDTVSSTTVVQRFEKLFTDIRTALPNVPIAFVSIKPSPSRWHLKEKMIDANRRIKTFLTGKKKTSFIDIWNAMLGPDGKPREELFKEDRLHMKPEGYAIWQKIIEPKLL</sequence>
<dbReference type="KEGG" id="fgg:FSB75_20185"/>
<organism evidence="3 4">
    <name type="scientific">Flavisolibacter ginsenosidimutans</name>
    <dbReference type="NCBI Taxonomy" id="661481"/>
    <lineage>
        <taxon>Bacteria</taxon>
        <taxon>Pseudomonadati</taxon>
        <taxon>Bacteroidota</taxon>
        <taxon>Chitinophagia</taxon>
        <taxon>Chitinophagales</taxon>
        <taxon>Chitinophagaceae</taxon>
        <taxon>Flavisolibacter</taxon>
    </lineage>
</organism>
<evidence type="ECO:0000313" key="4">
    <source>
        <dbReference type="Proteomes" id="UP000321204"/>
    </source>
</evidence>
<keyword evidence="4" id="KW-1185">Reference proteome</keyword>